<feature type="non-terminal residue" evidence="1">
    <location>
        <position position="146"/>
    </location>
</feature>
<reference evidence="1" key="1">
    <citation type="submission" date="2021-02" db="EMBL/GenBank/DDBJ databases">
        <authorList>
            <person name="Dougan E. K."/>
            <person name="Rhodes N."/>
            <person name="Thang M."/>
            <person name="Chan C."/>
        </authorList>
    </citation>
    <scope>NUCLEOTIDE SEQUENCE</scope>
</reference>
<organism evidence="1 2">
    <name type="scientific">Polarella glacialis</name>
    <name type="common">Dinoflagellate</name>
    <dbReference type="NCBI Taxonomy" id="89957"/>
    <lineage>
        <taxon>Eukaryota</taxon>
        <taxon>Sar</taxon>
        <taxon>Alveolata</taxon>
        <taxon>Dinophyceae</taxon>
        <taxon>Suessiales</taxon>
        <taxon>Suessiaceae</taxon>
        <taxon>Polarella</taxon>
    </lineage>
</organism>
<dbReference type="AlphaFoldDB" id="A0A813IHQ2"/>
<evidence type="ECO:0000313" key="1">
    <source>
        <dbReference type="EMBL" id="CAE8650717.1"/>
    </source>
</evidence>
<accession>A0A813IHQ2</accession>
<evidence type="ECO:0000313" key="2">
    <source>
        <dbReference type="Proteomes" id="UP000626109"/>
    </source>
</evidence>
<sequence>MAERPASAKHDGPLTTMAAVPMTVEFCIPSLDLRLQMSLSLDLDLACKSIPGKVALDQQLLDRLVSAVVQELKTEGVSSTVLQPGRAEPKERLEDPAALVKSAAQVDELDGTFAMDELRSKLREADIAQAKAKQRLSEMRAVCLQE</sequence>
<gene>
    <name evidence="1" type="ORF">PGLA2088_LOCUS8509</name>
</gene>
<name>A0A813IHQ2_POLGL</name>
<dbReference type="Proteomes" id="UP000626109">
    <property type="component" value="Unassembled WGS sequence"/>
</dbReference>
<proteinExistence type="predicted"/>
<protein>
    <submittedName>
        <fullName evidence="1">Uncharacterized protein</fullName>
    </submittedName>
</protein>
<comment type="caution">
    <text evidence="1">The sequence shown here is derived from an EMBL/GenBank/DDBJ whole genome shotgun (WGS) entry which is preliminary data.</text>
</comment>
<dbReference type="EMBL" id="CAJNNW010009128">
    <property type="protein sequence ID" value="CAE8650717.1"/>
    <property type="molecule type" value="Genomic_DNA"/>
</dbReference>